<organism evidence="3 4">
    <name type="scientific">Treponema bryantii</name>
    <dbReference type="NCBI Taxonomy" id="163"/>
    <lineage>
        <taxon>Bacteria</taxon>
        <taxon>Pseudomonadati</taxon>
        <taxon>Spirochaetota</taxon>
        <taxon>Spirochaetia</taxon>
        <taxon>Spirochaetales</taxon>
        <taxon>Treponemataceae</taxon>
        <taxon>Treponema</taxon>
    </lineage>
</organism>
<proteinExistence type="predicted"/>
<reference evidence="3 4" key="1">
    <citation type="submission" date="2016-10" db="EMBL/GenBank/DDBJ databases">
        <authorList>
            <person name="de Groot N.N."/>
        </authorList>
    </citation>
    <scope>NUCLEOTIDE SEQUENCE [LARGE SCALE GENOMIC DNA]</scope>
    <source>
        <strain evidence="3 4">B25</strain>
    </source>
</reference>
<feature type="transmembrane region" description="Helical" evidence="1">
    <location>
        <begin position="143"/>
        <end position="165"/>
    </location>
</feature>
<keyword evidence="1" id="KW-0812">Transmembrane</keyword>
<keyword evidence="1" id="KW-1133">Transmembrane helix</keyword>
<dbReference type="EMBL" id="FOFU01000008">
    <property type="protein sequence ID" value="SEQ67455.1"/>
    <property type="molecule type" value="Genomic_DNA"/>
</dbReference>
<gene>
    <name evidence="3" type="ORF">SAMN04487977_10840</name>
</gene>
<feature type="transmembrane region" description="Helical" evidence="1">
    <location>
        <begin position="39"/>
        <end position="58"/>
    </location>
</feature>
<keyword evidence="4" id="KW-1185">Reference proteome</keyword>
<dbReference type="AlphaFoldDB" id="A0A1H9HZ09"/>
<dbReference type="PROSITE" id="PS51832">
    <property type="entry name" value="HD_GYP"/>
    <property type="match status" value="1"/>
</dbReference>
<dbReference type="CDD" id="cd00077">
    <property type="entry name" value="HDc"/>
    <property type="match status" value="1"/>
</dbReference>
<dbReference type="SUPFAM" id="SSF109604">
    <property type="entry name" value="HD-domain/PDEase-like"/>
    <property type="match status" value="1"/>
</dbReference>
<dbReference type="InterPro" id="IPR003607">
    <property type="entry name" value="HD/PDEase_dom"/>
</dbReference>
<dbReference type="PANTHER" id="PTHR45228:SF4">
    <property type="entry name" value="LIPOPROTEIN"/>
    <property type="match status" value="1"/>
</dbReference>
<feature type="transmembrane region" description="Helical" evidence="1">
    <location>
        <begin position="78"/>
        <end position="95"/>
    </location>
</feature>
<dbReference type="InterPro" id="IPR037522">
    <property type="entry name" value="HD_GYP_dom"/>
</dbReference>
<protein>
    <recommendedName>
        <fullName evidence="2">HD-GYP domain-containing protein</fullName>
    </recommendedName>
</protein>
<dbReference type="InterPro" id="IPR052020">
    <property type="entry name" value="Cyclic_di-GMP/3'3'-cGAMP_PDE"/>
</dbReference>
<dbReference type="RefSeq" id="WP_074644622.1">
    <property type="nucleotide sequence ID" value="NZ_FOFU01000008.1"/>
</dbReference>
<dbReference type="PANTHER" id="PTHR45228">
    <property type="entry name" value="CYCLIC DI-GMP PHOSPHODIESTERASE TM_0186-RELATED"/>
    <property type="match status" value="1"/>
</dbReference>
<evidence type="ECO:0000313" key="4">
    <source>
        <dbReference type="Proteomes" id="UP000182360"/>
    </source>
</evidence>
<evidence type="ECO:0000259" key="2">
    <source>
        <dbReference type="PROSITE" id="PS51832"/>
    </source>
</evidence>
<feature type="transmembrane region" description="Helical" evidence="1">
    <location>
        <begin position="177"/>
        <end position="198"/>
    </location>
</feature>
<sequence>MFDFIRNHQMNIMLILTAICMLMAFMLLITRFLPKRRKWILIVLELIAAGLIGFDRLTYIYNGDNSSFGYVMTRLSNFLVFSLTSGIVLCFNYYLEDLLASQKIRVHFKRLTVVKIATIVEILLVVINLFTGGYYSFTEKNVYFRGSFFLICYIVPVVCPIIQLSVILKYRKSFSRFIYMAMFIYIVVPIVVGIIQIFTYGLSIVNMAIVMSSITMYFFTYLDINDEVIRAHNLELFSLKAEQRMMKDLFGQTAEAFTKAVEECDAKSKGKAKKAADIARKIAEESGKSKDECEEVYYAALLHKVASEEVLNGIKDYPYLAETARYCKDRYDGKDNKSGLVGDEIPEIARIVAVADAWCFYTEENKERKAIPNVVIREEFLKEAGAKFDPHFSKVMVHLMDIQTFGQISATEDKLETELSCSNYRENVSLGIPVSRNITKISFKSKILKENETEATFSAPSLVIFDSFDKHVYETEKLIESYRYVEYGELWFDGHSISTNARNIEVKVKEKNGSDKWNNPEGLYTIISGRYEDHLKLDLETENKIVSVVIALSDSSKSVYIGLTGENCQLSDIKVEETDKQYGENDIPRISEKVSYIDRIEADIPNIQINSPCGVYTDGIKIKENMTLAFHTMSFPESSFVWHCPSIVLFYSEDGKVGGPGYREYAFIKLDGEDNGSNDYAENHFSMNKKSAFQDWSEWKNFNKAGFDCEIEFQKKDKTVVFHTENYGINIKNTTTILDENNSIYVALTGDQCAITDIRMR</sequence>
<evidence type="ECO:0000313" key="3">
    <source>
        <dbReference type="EMBL" id="SEQ67455.1"/>
    </source>
</evidence>
<feature type="transmembrane region" description="Helical" evidence="1">
    <location>
        <begin position="116"/>
        <end position="137"/>
    </location>
</feature>
<evidence type="ECO:0000256" key="1">
    <source>
        <dbReference type="SAM" id="Phobius"/>
    </source>
</evidence>
<dbReference type="OrthoDB" id="9804747at2"/>
<keyword evidence="1" id="KW-0472">Membrane</keyword>
<feature type="domain" description="HD-GYP" evidence="2">
    <location>
        <begin position="202"/>
        <end position="412"/>
    </location>
</feature>
<feature type="transmembrane region" description="Helical" evidence="1">
    <location>
        <begin position="12"/>
        <end position="32"/>
    </location>
</feature>
<name>A0A1H9HZ09_9SPIR</name>
<dbReference type="Gene3D" id="1.10.3210.10">
    <property type="entry name" value="Hypothetical protein af1432"/>
    <property type="match status" value="2"/>
</dbReference>
<accession>A0A1H9HZ09</accession>
<dbReference type="Proteomes" id="UP000182360">
    <property type="component" value="Unassembled WGS sequence"/>
</dbReference>